<sequence length="118" mass="13660">MALVTVYYDGSCPLCRKEIAVYQRSRGAANIEWTDVSSAEQACLGEGLTCQLAMARFHVRDRQDNLCSGALAFVKLWLELPEWRRLGRLCSNKPTLWCLERLYVGFLKIRPSMQRRFR</sequence>
<organism evidence="1 2">
    <name type="scientific">Zwartia hollandica</name>
    <dbReference type="NCBI Taxonomy" id="324606"/>
    <lineage>
        <taxon>Bacteria</taxon>
        <taxon>Pseudomonadati</taxon>
        <taxon>Pseudomonadota</taxon>
        <taxon>Betaproteobacteria</taxon>
        <taxon>Burkholderiales</taxon>
        <taxon>Alcaligenaceae</taxon>
        <taxon>Zwartia</taxon>
    </lineage>
</organism>
<dbReference type="RefSeq" id="WP_259662378.1">
    <property type="nucleotide sequence ID" value="NZ_JAHXRI010000025.1"/>
</dbReference>
<dbReference type="Pfam" id="PF04134">
    <property type="entry name" value="DCC1-like"/>
    <property type="match status" value="1"/>
</dbReference>
<comment type="caution">
    <text evidence="1">The sequence shown here is derived from an EMBL/GenBank/DDBJ whole genome shotgun (WGS) entry which is preliminary data.</text>
</comment>
<reference evidence="1" key="1">
    <citation type="submission" date="2021-07" db="EMBL/GenBank/DDBJ databases">
        <title>New genus and species of the family Alcaligenaceae.</title>
        <authorList>
            <person name="Hahn M.W."/>
        </authorList>
    </citation>
    <scope>NUCLEOTIDE SEQUENCE</scope>
    <source>
        <strain evidence="1">LF4-65</strain>
    </source>
</reference>
<dbReference type="InterPro" id="IPR007263">
    <property type="entry name" value="DCC1-like"/>
</dbReference>
<gene>
    <name evidence="1" type="ORF">KZZ10_15110</name>
</gene>
<dbReference type="PANTHER" id="PTHR34290:SF2">
    <property type="entry name" value="OS04G0668800 PROTEIN"/>
    <property type="match status" value="1"/>
</dbReference>
<accession>A0A953NCR0</accession>
<keyword evidence="2" id="KW-1185">Reference proteome</keyword>
<evidence type="ECO:0000313" key="2">
    <source>
        <dbReference type="Proteomes" id="UP000739565"/>
    </source>
</evidence>
<proteinExistence type="predicted"/>
<dbReference type="EMBL" id="JAHXRI010000025">
    <property type="protein sequence ID" value="MBZ1351972.1"/>
    <property type="molecule type" value="Genomic_DNA"/>
</dbReference>
<dbReference type="AlphaFoldDB" id="A0A953NCR0"/>
<dbReference type="PANTHER" id="PTHR34290">
    <property type="entry name" value="SI:CH73-390P7.2"/>
    <property type="match status" value="1"/>
</dbReference>
<name>A0A953NCR0_9BURK</name>
<dbReference type="InterPro" id="IPR044691">
    <property type="entry name" value="DCC1_Trx"/>
</dbReference>
<protein>
    <submittedName>
        <fullName evidence="1">DUF393 domain-containing protein</fullName>
    </submittedName>
</protein>
<dbReference type="GO" id="GO:0015035">
    <property type="term" value="F:protein-disulfide reductase activity"/>
    <property type="evidence" value="ECO:0007669"/>
    <property type="project" value="InterPro"/>
</dbReference>
<evidence type="ECO:0000313" key="1">
    <source>
        <dbReference type="EMBL" id="MBZ1351972.1"/>
    </source>
</evidence>
<dbReference type="Proteomes" id="UP000739565">
    <property type="component" value="Unassembled WGS sequence"/>
</dbReference>